<dbReference type="GeneID" id="94692253"/>
<evidence type="ECO:0008006" key="4">
    <source>
        <dbReference type="Google" id="ProtNLM"/>
    </source>
</evidence>
<keyword evidence="1" id="KW-1133">Transmembrane helix</keyword>
<proteinExistence type="predicted"/>
<protein>
    <recommendedName>
        <fullName evidence="4">Ubiquinone biosynthesis protein UbiH</fullName>
    </recommendedName>
</protein>
<organism evidence="2 3">
    <name type="scientific">Delftia lacustris</name>
    <dbReference type="NCBI Taxonomy" id="558537"/>
    <lineage>
        <taxon>Bacteria</taxon>
        <taxon>Pseudomonadati</taxon>
        <taxon>Pseudomonadota</taxon>
        <taxon>Betaproteobacteria</taxon>
        <taxon>Burkholderiales</taxon>
        <taxon>Comamonadaceae</taxon>
        <taxon>Delftia</taxon>
    </lineage>
</organism>
<feature type="transmembrane region" description="Helical" evidence="1">
    <location>
        <begin position="7"/>
        <end position="29"/>
    </location>
</feature>
<evidence type="ECO:0000313" key="3">
    <source>
        <dbReference type="Proteomes" id="UP000183417"/>
    </source>
</evidence>
<keyword evidence="1" id="KW-0812">Transmembrane</keyword>
<feature type="transmembrane region" description="Helical" evidence="1">
    <location>
        <begin position="106"/>
        <end position="131"/>
    </location>
</feature>
<name>A0A1H3SAX2_9BURK</name>
<sequence length="222" mass="23796">MSAFLQYAFGFPTFIFGALLLFMLLYWLIAMLGLLEVDSLDHWVLFDGSDHAHGVEHSASALAGLLLKVGLGGIPLTVILTALFLLSWLASYVLCHFVPMPQGWTLVNLLTGTLVAVAAAVLGFAATVLVLRPLRGIVNKVAPAEEPKVLLGRTGLVRSAVVDGTQGYGSVEDGGAGLNVQMRSPERALGRGTEIVLIEHLPEHNAWRVVSKAEFDGTELPR</sequence>
<gene>
    <name evidence="2" type="ORF">SAMN05421547_11923</name>
</gene>
<dbReference type="AlphaFoldDB" id="A0A1H3SAX2"/>
<evidence type="ECO:0000313" key="2">
    <source>
        <dbReference type="EMBL" id="SDZ34798.1"/>
    </source>
</evidence>
<dbReference type="EMBL" id="FNPE01000019">
    <property type="protein sequence ID" value="SDZ34798.1"/>
    <property type="molecule type" value="Genomic_DNA"/>
</dbReference>
<feature type="transmembrane region" description="Helical" evidence="1">
    <location>
        <begin position="74"/>
        <end position="94"/>
    </location>
</feature>
<keyword evidence="1" id="KW-0472">Membrane</keyword>
<evidence type="ECO:0000256" key="1">
    <source>
        <dbReference type="SAM" id="Phobius"/>
    </source>
</evidence>
<reference evidence="2 3" key="1">
    <citation type="submission" date="2016-10" db="EMBL/GenBank/DDBJ databases">
        <authorList>
            <person name="de Groot N.N."/>
        </authorList>
    </citation>
    <scope>NUCLEOTIDE SEQUENCE [LARGE SCALE GENOMIC DNA]</scope>
    <source>
        <strain evidence="2 3">LMG 24775</strain>
    </source>
</reference>
<accession>A0A1H3SAX2</accession>
<dbReference type="Proteomes" id="UP000183417">
    <property type="component" value="Unassembled WGS sequence"/>
</dbReference>
<dbReference type="RefSeq" id="WP_016446961.1">
    <property type="nucleotide sequence ID" value="NZ_AP025556.1"/>
</dbReference>